<dbReference type="InterPro" id="IPR018192">
    <property type="entry name" value="Ribosomal_uS5_N_CS"/>
</dbReference>
<keyword evidence="2 6" id="KW-0689">Ribosomal protein</keyword>
<evidence type="ECO:0000256" key="3">
    <source>
        <dbReference type="ARBA" id="ARBA00023274"/>
    </source>
</evidence>
<feature type="domain" description="S5 DRBM" evidence="9">
    <location>
        <begin position="74"/>
        <end position="137"/>
    </location>
</feature>
<dbReference type="Gene3D" id="3.30.230.10">
    <property type="match status" value="1"/>
</dbReference>
<dbReference type="PROSITE" id="PS50881">
    <property type="entry name" value="S5_DSRBD"/>
    <property type="match status" value="1"/>
</dbReference>
<dbReference type="SUPFAM" id="SSF54768">
    <property type="entry name" value="dsRNA-binding domain-like"/>
    <property type="match status" value="1"/>
</dbReference>
<dbReference type="Gene3D" id="3.30.160.20">
    <property type="match status" value="1"/>
</dbReference>
<dbReference type="InterPro" id="IPR005324">
    <property type="entry name" value="Ribosomal_uS5_C"/>
</dbReference>
<evidence type="ECO:0000256" key="7">
    <source>
        <dbReference type="RuleBase" id="RU003823"/>
    </source>
</evidence>
<comment type="caution">
    <text evidence="10">The sequence shown here is derived from an EMBL/GenBank/DDBJ whole genome shotgun (WGS) entry which is preliminary data.</text>
</comment>
<dbReference type="EMBL" id="LCRI01000001">
    <property type="protein sequence ID" value="KKW33328.1"/>
    <property type="molecule type" value="Genomic_DNA"/>
</dbReference>
<dbReference type="GO" id="GO:0005737">
    <property type="term" value="C:cytoplasm"/>
    <property type="evidence" value="ECO:0007669"/>
    <property type="project" value="UniProtKB-ARBA"/>
</dbReference>
<reference evidence="10 11" key="1">
    <citation type="journal article" date="2015" name="Nature">
        <title>rRNA introns, odd ribosomes, and small enigmatic genomes across a large radiation of phyla.</title>
        <authorList>
            <person name="Brown C.T."/>
            <person name="Hug L.A."/>
            <person name="Thomas B.C."/>
            <person name="Sharon I."/>
            <person name="Castelle C.J."/>
            <person name="Singh A."/>
            <person name="Wilkins M.J."/>
            <person name="Williams K.H."/>
            <person name="Banfield J.F."/>
        </authorList>
    </citation>
    <scope>NUCLEOTIDE SEQUENCE [LARGE SCALE GENOMIC DNA]</scope>
</reference>
<evidence type="ECO:0000256" key="5">
    <source>
        <dbReference type="ARBA" id="ARBA00035519"/>
    </source>
</evidence>
<evidence type="ECO:0000256" key="1">
    <source>
        <dbReference type="ARBA" id="ARBA00008945"/>
    </source>
</evidence>
<dbReference type="InterPro" id="IPR013810">
    <property type="entry name" value="Ribosomal_uS5_N"/>
</dbReference>
<proteinExistence type="inferred from homology"/>
<dbReference type="GO" id="GO:0003735">
    <property type="term" value="F:structural constituent of ribosome"/>
    <property type="evidence" value="ECO:0007669"/>
    <property type="project" value="UniProtKB-UniRule"/>
</dbReference>
<feature type="region of interest" description="Disordered" evidence="8">
    <location>
        <begin position="13"/>
        <end position="77"/>
    </location>
</feature>
<feature type="compositionally biased region" description="Basic and acidic residues" evidence="8">
    <location>
        <begin position="65"/>
        <end position="76"/>
    </location>
</feature>
<organism evidence="10 11">
    <name type="scientific">Candidatus Uhrbacteria bacterium GW2011_GWA2_53_10</name>
    <dbReference type="NCBI Taxonomy" id="1618980"/>
    <lineage>
        <taxon>Bacteria</taxon>
        <taxon>Candidatus Uhriibacteriota</taxon>
    </lineage>
</organism>
<evidence type="ECO:0000256" key="6">
    <source>
        <dbReference type="PROSITE-ProRule" id="PRU00268"/>
    </source>
</evidence>
<evidence type="ECO:0000256" key="8">
    <source>
        <dbReference type="SAM" id="MobiDB-lite"/>
    </source>
</evidence>
<evidence type="ECO:0000259" key="9">
    <source>
        <dbReference type="PROSITE" id="PS50881"/>
    </source>
</evidence>
<dbReference type="GO" id="GO:0005840">
    <property type="term" value="C:ribosome"/>
    <property type="evidence" value="ECO:0007669"/>
    <property type="project" value="UniProtKB-KW"/>
</dbReference>
<dbReference type="GO" id="GO:0003723">
    <property type="term" value="F:RNA binding"/>
    <property type="evidence" value="ECO:0007669"/>
    <property type="project" value="InterPro"/>
</dbReference>
<evidence type="ECO:0000313" key="11">
    <source>
        <dbReference type="Proteomes" id="UP000034711"/>
    </source>
</evidence>
<evidence type="ECO:0000256" key="4">
    <source>
        <dbReference type="ARBA" id="ARBA00035255"/>
    </source>
</evidence>
<dbReference type="GO" id="GO:0006412">
    <property type="term" value="P:translation"/>
    <property type="evidence" value="ECO:0007669"/>
    <property type="project" value="InterPro"/>
</dbReference>
<dbReference type="PANTHER" id="PTHR48277:SF1">
    <property type="entry name" value="MITOCHONDRIAL RIBOSOMAL PROTEIN S5"/>
    <property type="match status" value="1"/>
</dbReference>
<dbReference type="FunFam" id="3.30.230.10:FF:000002">
    <property type="entry name" value="30S ribosomal protein S5"/>
    <property type="match status" value="1"/>
</dbReference>
<dbReference type="InterPro" id="IPR014721">
    <property type="entry name" value="Ribsml_uS5_D2-typ_fold_subgr"/>
</dbReference>
<dbReference type="PANTHER" id="PTHR48277">
    <property type="entry name" value="MITOCHONDRIAL RIBOSOMAL PROTEIN S5"/>
    <property type="match status" value="1"/>
</dbReference>
<sequence length="229" mass="24239">MAVSPRLHRVLATEVSNSNLMDETKTQPAAPLAPRPPAAGAAPASTRPPRRMGGGGGGRRPPRRGGGEREKRELDQKTLALDRVTRVTAGGKRMSFRAALIVGDRKGRVGLGIAKGADVQIAMDKAYRQAKKKLLRVPLVEDSIPHAVWIKFGSARVMIKPAPRGTGLKCGGAVRVVFELAGVPNAVSKVVNSTNKINIAKATLNAIQQLRIPKGEASKAESKDVKAVS</sequence>
<dbReference type="Proteomes" id="UP000034711">
    <property type="component" value="Unassembled WGS sequence"/>
</dbReference>
<dbReference type="InterPro" id="IPR000851">
    <property type="entry name" value="Ribosomal_uS5"/>
</dbReference>
<accession>A0A0G1XQ01</accession>
<gene>
    <name evidence="10" type="ORF">UY77_C0001G0023</name>
</gene>
<name>A0A0G1XQ01_9BACT</name>
<dbReference type="Pfam" id="PF00333">
    <property type="entry name" value="Ribosomal_S5"/>
    <property type="match status" value="1"/>
</dbReference>
<dbReference type="PROSITE" id="PS00585">
    <property type="entry name" value="RIBOSOMAL_S5"/>
    <property type="match status" value="1"/>
</dbReference>
<dbReference type="AlphaFoldDB" id="A0A0G1XQ01"/>
<dbReference type="Pfam" id="PF03719">
    <property type="entry name" value="Ribosomal_S5_C"/>
    <property type="match status" value="1"/>
</dbReference>
<comment type="similarity">
    <text evidence="1 7">Belongs to the universal ribosomal protein uS5 family.</text>
</comment>
<dbReference type="GO" id="GO:1990904">
    <property type="term" value="C:ribonucleoprotein complex"/>
    <property type="evidence" value="ECO:0007669"/>
    <property type="project" value="UniProtKB-UniRule"/>
</dbReference>
<evidence type="ECO:0000313" key="10">
    <source>
        <dbReference type="EMBL" id="KKW33328.1"/>
    </source>
</evidence>
<feature type="compositionally biased region" description="Low complexity" evidence="8">
    <location>
        <begin position="38"/>
        <end position="47"/>
    </location>
</feature>
<dbReference type="SUPFAM" id="SSF54211">
    <property type="entry name" value="Ribosomal protein S5 domain 2-like"/>
    <property type="match status" value="1"/>
</dbReference>
<keyword evidence="3 6" id="KW-0687">Ribonucleoprotein</keyword>
<dbReference type="InterPro" id="IPR020568">
    <property type="entry name" value="Ribosomal_Su5_D2-typ_SF"/>
</dbReference>
<protein>
    <recommendedName>
        <fullName evidence="4">Small ribosomal subunit protein uS5</fullName>
    </recommendedName>
    <alternativeName>
        <fullName evidence="5">30S ribosomal protein S5</fullName>
    </alternativeName>
</protein>
<evidence type="ECO:0000256" key="2">
    <source>
        <dbReference type="ARBA" id="ARBA00022980"/>
    </source>
</evidence>